<dbReference type="InterPro" id="IPR011542">
    <property type="entry name" value="SUF_FeS_clus_asmbl_SufD"/>
</dbReference>
<proteinExistence type="inferred from homology"/>
<dbReference type="InterPro" id="IPR055346">
    <property type="entry name" value="Fe-S_cluster_assembly_SufBD"/>
</dbReference>
<dbReference type="InterPro" id="IPR037284">
    <property type="entry name" value="SUF_FeS_clus_asmbl_SufBD_sf"/>
</dbReference>
<organism evidence="4 5">
    <name type="scientific">Nitrospina watsonii</name>
    <dbReference type="NCBI Taxonomy" id="1323948"/>
    <lineage>
        <taxon>Bacteria</taxon>
        <taxon>Pseudomonadati</taxon>
        <taxon>Nitrospinota/Tectimicrobiota group</taxon>
        <taxon>Nitrospinota</taxon>
        <taxon>Nitrospinia</taxon>
        <taxon>Nitrospinales</taxon>
        <taxon>Nitrospinaceae</taxon>
        <taxon>Nitrospina</taxon>
    </lineage>
</organism>
<dbReference type="Proteomes" id="UP001157733">
    <property type="component" value="Chromosome"/>
</dbReference>
<dbReference type="SUPFAM" id="SSF101960">
    <property type="entry name" value="Stabilizer of iron transporter SufD"/>
    <property type="match status" value="1"/>
</dbReference>
<name>A0ABN8VY65_9BACT</name>
<sequence>MSTTIDVLSENEQAVLDLHKQFLQQGAVPALKPLNEAGIQRFETLKFPHRKHEMYTFVNTTDLAATAFQLAGTGEVDAKAVQAEIYPACKDRVIVFVNGVYDEALSNTSGLEAGVTLQPLADAVADAQIKDYLLHTVDEENDVFAAINSSFAKDGRVLTVAEKSVIEKPVQVLYVSTGTANGAVTSHPRLLVRLQPLAEFKLSAKYVGQGTGYFVNAVQDFIVEPDAGLTYWQVQRDEPGAWHASKIRVQLQRNSRFVCTNGSSGSRLARHHYEVRLQDEGAELNMHGFSVLKDQEQAHNFVRVHHEAPHCTSNQFFRNVINHKSRSSFDGTVIVNKDAQLTNSDQLINNLMLSDEGKADVKPNLMIFADDVKCTHGATVGQLDEDQLFYLKTRGLSEKVGKSMLTTSFVASIINAVPFADVVQDFNQHLLKKLEAEHV</sequence>
<dbReference type="RefSeq" id="WP_282010654.1">
    <property type="nucleotide sequence ID" value="NZ_OX336137.1"/>
</dbReference>
<keyword evidence="5" id="KW-1185">Reference proteome</keyword>
<dbReference type="Pfam" id="PF01458">
    <property type="entry name" value="SUFBD_core"/>
    <property type="match status" value="1"/>
</dbReference>
<dbReference type="EMBL" id="OX336137">
    <property type="protein sequence ID" value="CAI2717734.1"/>
    <property type="molecule type" value="Genomic_DNA"/>
</dbReference>
<accession>A0ABN8VY65</accession>
<dbReference type="NCBIfam" id="TIGR01981">
    <property type="entry name" value="sufD"/>
    <property type="match status" value="1"/>
</dbReference>
<dbReference type="InterPro" id="IPR045595">
    <property type="entry name" value="SufBD_N"/>
</dbReference>
<feature type="domain" description="SUF system FeS cluster assembly SufBD N-terminal" evidence="3">
    <location>
        <begin position="19"/>
        <end position="172"/>
    </location>
</feature>
<evidence type="ECO:0000313" key="4">
    <source>
        <dbReference type="EMBL" id="CAI2717734.1"/>
    </source>
</evidence>
<gene>
    <name evidence="4" type="ORF">NSPWAT_0875</name>
</gene>
<dbReference type="InterPro" id="IPR000825">
    <property type="entry name" value="SUF_FeS_clus_asmbl_SufBD_core"/>
</dbReference>
<evidence type="ECO:0000259" key="3">
    <source>
        <dbReference type="Pfam" id="PF19295"/>
    </source>
</evidence>
<dbReference type="PANTHER" id="PTHR43575:SF1">
    <property type="entry name" value="PROTEIN ABCI7, CHLOROPLASTIC"/>
    <property type="match status" value="1"/>
</dbReference>
<evidence type="ECO:0000259" key="2">
    <source>
        <dbReference type="Pfam" id="PF01458"/>
    </source>
</evidence>
<feature type="domain" description="SUF system FeS cluster assembly SufBD core" evidence="2">
    <location>
        <begin position="182"/>
        <end position="409"/>
    </location>
</feature>
<evidence type="ECO:0000313" key="5">
    <source>
        <dbReference type="Proteomes" id="UP001157733"/>
    </source>
</evidence>
<dbReference type="Pfam" id="PF19295">
    <property type="entry name" value="SufBD_N"/>
    <property type="match status" value="1"/>
</dbReference>
<reference evidence="4 5" key="1">
    <citation type="submission" date="2022-09" db="EMBL/GenBank/DDBJ databases">
        <authorList>
            <person name="Kop L."/>
        </authorList>
    </citation>
    <scope>NUCLEOTIDE SEQUENCE [LARGE SCALE GENOMIC DNA]</scope>
    <source>
        <strain evidence="4 5">347</strain>
    </source>
</reference>
<protein>
    <submittedName>
        <fullName evidence="4">Iron-sulfur cluster assembly protein SufD</fullName>
    </submittedName>
</protein>
<evidence type="ECO:0000256" key="1">
    <source>
        <dbReference type="ARBA" id="ARBA00043967"/>
    </source>
</evidence>
<comment type="similarity">
    <text evidence="1">Belongs to the iron-sulfur cluster assembly SufBD family.</text>
</comment>
<dbReference type="PANTHER" id="PTHR43575">
    <property type="entry name" value="PROTEIN ABCI7, CHLOROPLASTIC"/>
    <property type="match status" value="1"/>
</dbReference>